<name>A0A1F8H747_9BACT</name>
<dbReference type="EMBL" id="MGKW01000031">
    <property type="protein sequence ID" value="OGN33391.1"/>
    <property type="molecule type" value="Genomic_DNA"/>
</dbReference>
<organism evidence="1 2">
    <name type="scientific">Candidatus Yanofskybacteria bacterium RIFCSPLOWO2_02_FULL_47_9b</name>
    <dbReference type="NCBI Taxonomy" id="1802708"/>
    <lineage>
        <taxon>Bacteria</taxon>
        <taxon>Candidatus Yanofskyibacteriota</taxon>
    </lineage>
</organism>
<gene>
    <name evidence="1" type="ORF">A3I39_01775</name>
</gene>
<dbReference type="Proteomes" id="UP000178155">
    <property type="component" value="Unassembled WGS sequence"/>
</dbReference>
<reference evidence="1 2" key="1">
    <citation type="journal article" date="2016" name="Nat. Commun.">
        <title>Thousands of microbial genomes shed light on interconnected biogeochemical processes in an aquifer system.</title>
        <authorList>
            <person name="Anantharaman K."/>
            <person name="Brown C.T."/>
            <person name="Hug L.A."/>
            <person name="Sharon I."/>
            <person name="Castelle C.J."/>
            <person name="Probst A.J."/>
            <person name="Thomas B.C."/>
            <person name="Singh A."/>
            <person name="Wilkins M.J."/>
            <person name="Karaoz U."/>
            <person name="Brodie E.L."/>
            <person name="Williams K.H."/>
            <person name="Hubbard S.S."/>
            <person name="Banfield J.F."/>
        </authorList>
    </citation>
    <scope>NUCLEOTIDE SEQUENCE [LARGE SCALE GENOMIC DNA]</scope>
</reference>
<evidence type="ECO:0000313" key="2">
    <source>
        <dbReference type="Proteomes" id="UP000178155"/>
    </source>
</evidence>
<protein>
    <submittedName>
        <fullName evidence="1">Uncharacterized protein</fullName>
    </submittedName>
</protein>
<sequence length="182" mass="21079">MSDKNRAWARLWVGPWIDYWHNHDPPEYFTLYEDDFTRLVKNLHHPHPDGQLFLEELLKCPQLNFLNAALPEKGKQLKVTEVKKALGGMPKAEVERAAAWVVKHNVKLRGLEKAHPFCWGNSSILCHLRQLLFMNFEFKGPARVLVGILLGQENTTVSGAQIKPWRAILALHRAWMNKRKTL</sequence>
<comment type="caution">
    <text evidence="1">The sequence shown here is derived from an EMBL/GenBank/DDBJ whole genome shotgun (WGS) entry which is preliminary data.</text>
</comment>
<evidence type="ECO:0000313" key="1">
    <source>
        <dbReference type="EMBL" id="OGN33391.1"/>
    </source>
</evidence>
<dbReference type="AlphaFoldDB" id="A0A1F8H747"/>
<proteinExistence type="predicted"/>
<accession>A0A1F8H747</accession>